<gene>
    <name evidence="4" type="ORF">SAMN05421738_105152</name>
</gene>
<reference evidence="5" key="1">
    <citation type="submission" date="2016-10" db="EMBL/GenBank/DDBJ databases">
        <authorList>
            <person name="Varghese N."/>
            <person name="Submissions S."/>
        </authorList>
    </citation>
    <scope>NUCLEOTIDE SEQUENCE [LARGE SCALE GENOMIC DNA]</scope>
    <source>
        <strain evidence="5">XJ109</strain>
    </source>
</reference>
<proteinExistence type="predicted"/>
<dbReference type="Pfam" id="PF04336">
    <property type="entry name" value="ACP_PD"/>
    <property type="match status" value="1"/>
</dbReference>
<name>A0A1I4VHX3_9FLAO</name>
<evidence type="ECO:0000256" key="2">
    <source>
        <dbReference type="ARBA" id="ARBA00022801"/>
    </source>
</evidence>
<accession>A0A1I4VHX3</accession>
<evidence type="ECO:0000313" key="5">
    <source>
        <dbReference type="Proteomes" id="UP000199149"/>
    </source>
</evidence>
<evidence type="ECO:0000313" key="4">
    <source>
        <dbReference type="EMBL" id="SFN00818.1"/>
    </source>
</evidence>
<dbReference type="AlphaFoldDB" id="A0A1I4VHX3"/>
<keyword evidence="5" id="KW-1185">Reference proteome</keyword>
<dbReference type="RefSeq" id="WP_092907577.1">
    <property type="nucleotide sequence ID" value="NZ_FOUZ01000005.1"/>
</dbReference>
<sequence>MNLVAHQYLSFENKALQIGNLLGETVKGNQYLKYPEDIQTGILLHREIDTYTDSHEIVKQSSSYFHATQHKFAPIIIDVIYDYFLIKHWNDFSKTTFQEFKLECYQLFEDEKSNLPEKLQETIFYLLKYDWFQNYSTIYGVQKTLKGIGSRAKYSNNLHQIIPEFEKNYANLENDFLIFFPQLFAHCKNFLSIEINE</sequence>
<keyword evidence="2" id="KW-0378">Hydrolase</keyword>
<evidence type="ECO:0000256" key="3">
    <source>
        <dbReference type="ARBA" id="ARBA00023098"/>
    </source>
</evidence>
<dbReference type="EMBL" id="FOUZ01000005">
    <property type="protein sequence ID" value="SFN00818.1"/>
    <property type="molecule type" value="Genomic_DNA"/>
</dbReference>
<protein>
    <submittedName>
        <fullName evidence="4">Acyl carrier protein phosphodiesterase</fullName>
    </submittedName>
</protein>
<keyword evidence="1" id="KW-0444">Lipid biosynthesis</keyword>
<dbReference type="InterPro" id="IPR007431">
    <property type="entry name" value="ACP_PD"/>
</dbReference>
<dbReference type="Proteomes" id="UP000199149">
    <property type="component" value="Unassembled WGS sequence"/>
</dbReference>
<evidence type="ECO:0000256" key="1">
    <source>
        <dbReference type="ARBA" id="ARBA00022516"/>
    </source>
</evidence>
<dbReference type="GO" id="GO:0008770">
    <property type="term" value="F:[acyl-carrier-protein] phosphodiesterase activity"/>
    <property type="evidence" value="ECO:0007669"/>
    <property type="project" value="InterPro"/>
</dbReference>
<organism evidence="4 5">
    <name type="scientific">Algoriella xinjiangensis</name>
    <dbReference type="NCBI Taxonomy" id="684065"/>
    <lineage>
        <taxon>Bacteria</taxon>
        <taxon>Pseudomonadati</taxon>
        <taxon>Bacteroidota</taxon>
        <taxon>Flavobacteriia</taxon>
        <taxon>Flavobacteriales</taxon>
        <taxon>Weeksellaceae</taxon>
        <taxon>Algoriella</taxon>
    </lineage>
</organism>
<dbReference type="PIRSF" id="PIRSF011489">
    <property type="entry name" value="DUF479"/>
    <property type="match status" value="1"/>
</dbReference>
<dbReference type="PANTHER" id="PTHR38764">
    <property type="entry name" value="ACYL CARRIER PROTEIN PHOSPHODIESTERASE"/>
    <property type="match status" value="1"/>
</dbReference>
<dbReference type="OrthoDB" id="8442777at2"/>
<keyword evidence="3" id="KW-0443">Lipid metabolism</keyword>
<dbReference type="PANTHER" id="PTHR38764:SF1">
    <property type="entry name" value="ACYL CARRIER PROTEIN PHOSPHODIESTERASE"/>
    <property type="match status" value="1"/>
</dbReference>
<dbReference type="STRING" id="684065.SAMN05421738_105152"/>
<dbReference type="GO" id="GO:0006633">
    <property type="term" value="P:fatty acid biosynthetic process"/>
    <property type="evidence" value="ECO:0007669"/>
    <property type="project" value="InterPro"/>
</dbReference>